<gene>
    <name evidence="2" type="ORF">EPUL_004839</name>
</gene>
<keyword evidence="3" id="KW-1185">Reference proteome</keyword>
<dbReference type="EMBL" id="PEDP01001576">
    <property type="protein sequence ID" value="POS83449.1"/>
    <property type="molecule type" value="Genomic_DNA"/>
</dbReference>
<evidence type="ECO:0000313" key="3">
    <source>
        <dbReference type="Proteomes" id="UP000237438"/>
    </source>
</evidence>
<protein>
    <submittedName>
        <fullName evidence="2">Uncharacterized protein</fullName>
    </submittedName>
</protein>
<accession>A0A2S4PN32</accession>
<dbReference type="Proteomes" id="UP000237438">
    <property type="component" value="Unassembled WGS sequence"/>
</dbReference>
<comment type="caution">
    <text evidence="2">The sequence shown here is derived from an EMBL/GenBank/DDBJ whole genome shotgun (WGS) entry which is preliminary data.</text>
</comment>
<feature type="compositionally biased region" description="Basic and acidic residues" evidence="1">
    <location>
        <begin position="34"/>
        <end position="43"/>
    </location>
</feature>
<evidence type="ECO:0000256" key="1">
    <source>
        <dbReference type="SAM" id="MobiDB-lite"/>
    </source>
</evidence>
<proteinExistence type="predicted"/>
<dbReference type="OrthoDB" id="3597211at2759"/>
<sequence length="367" mass="42200">MGLPVFKTPAEPGITATTLEKSLANARSSIRRNRPCESRDHPGRANSSSRRALEIDAILDSRDICDDEDEDEIRRRINQYYNGRNFDSPSALWNSRVIRFFNDNREIIRQRDSLDSEQQYLYPFYDCNSDNEPTEHLRGGEALIQPTQFRRARIRRLRRVTGRHSLLSRPVLYSDSYPRLAPPTSIVDTSSLTMDARDQENDPAQTQLQDSGLDIDQIAVIRNIRAAVEIPQNQLEISTQNLWHERLDQASTMDRSISPLNDNDWDNYLGGIPEHRPNFNVLPDPVNSIRDSSPCLSETTVSDKFEGPQQNPDRTLEGRRDDEIEPSRLETIESRDYNRWRTYADVVATRSSSFNQHNIAISNSLDI</sequence>
<organism evidence="2 3">
    <name type="scientific">Erysiphe pulchra</name>
    <dbReference type="NCBI Taxonomy" id="225359"/>
    <lineage>
        <taxon>Eukaryota</taxon>
        <taxon>Fungi</taxon>
        <taxon>Dikarya</taxon>
        <taxon>Ascomycota</taxon>
        <taxon>Pezizomycotina</taxon>
        <taxon>Leotiomycetes</taxon>
        <taxon>Erysiphales</taxon>
        <taxon>Erysiphaceae</taxon>
        <taxon>Erysiphe</taxon>
    </lineage>
</organism>
<name>A0A2S4PN32_9PEZI</name>
<feature type="region of interest" description="Disordered" evidence="1">
    <location>
        <begin position="27"/>
        <end position="49"/>
    </location>
</feature>
<dbReference type="AlphaFoldDB" id="A0A2S4PN32"/>
<reference evidence="2 3" key="1">
    <citation type="submission" date="2017-10" db="EMBL/GenBank/DDBJ databases">
        <title>Development of genomic resources for the powdery mildew, Erysiphe pulchra.</title>
        <authorList>
            <person name="Wadl P.A."/>
            <person name="Mack B.M."/>
            <person name="Moore G."/>
            <person name="Beltz S.B."/>
        </authorList>
    </citation>
    <scope>NUCLEOTIDE SEQUENCE [LARGE SCALE GENOMIC DNA]</scope>
    <source>
        <strain evidence="2">Cflorida</strain>
    </source>
</reference>
<evidence type="ECO:0000313" key="2">
    <source>
        <dbReference type="EMBL" id="POS83449.1"/>
    </source>
</evidence>
<feature type="compositionally biased region" description="Basic and acidic residues" evidence="1">
    <location>
        <begin position="314"/>
        <end position="323"/>
    </location>
</feature>
<feature type="compositionally biased region" description="Polar residues" evidence="1">
    <location>
        <begin position="290"/>
        <end position="300"/>
    </location>
</feature>
<feature type="region of interest" description="Disordered" evidence="1">
    <location>
        <begin position="290"/>
        <end position="323"/>
    </location>
</feature>